<keyword evidence="4" id="KW-1185">Reference proteome</keyword>
<sequence length="140" mass="16279">MSQQKIRTDYLSHYERRNPLYESQLFSAKAKIISRNFIYLLFGFILCAVLYQYFNNSTKLGTGYESIYIINYQREGNQFKPVTENKISNLYPQQIVHRLGGECSSNRSVYKIHDYCEIREANNTEDSSVKGIQTPALANV</sequence>
<dbReference type="EMBL" id="LKHV02000001">
    <property type="protein sequence ID" value="MCS5708773.1"/>
    <property type="molecule type" value="Genomic_DNA"/>
</dbReference>
<keyword evidence="1" id="KW-0812">Transmembrane</keyword>
<evidence type="ECO:0000313" key="4">
    <source>
        <dbReference type="Proteomes" id="UP000051494"/>
    </source>
</evidence>
<keyword evidence="1" id="KW-0472">Membrane</keyword>
<evidence type="ECO:0000256" key="1">
    <source>
        <dbReference type="SAM" id="Phobius"/>
    </source>
</evidence>
<organism evidence="2">
    <name type="scientific">Candidatus Berkiella cookevillensis</name>
    <dbReference type="NCBI Taxonomy" id="437022"/>
    <lineage>
        <taxon>Bacteria</taxon>
        <taxon>Pseudomonadati</taxon>
        <taxon>Pseudomonadota</taxon>
        <taxon>Gammaproteobacteria</taxon>
        <taxon>Candidatus Berkiellales</taxon>
        <taxon>Candidatus Berkiellaceae</taxon>
        <taxon>Candidatus Berkiella</taxon>
    </lineage>
</organism>
<reference evidence="3" key="3">
    <citation type="submission" date="2021-06" db="EMBL/GenBank/DDBJ databases">
        <title>Genomic Description and Analysis of Intracellular Bacteria, Candidatus Berkiella cookevillensis and Candidatus Berkiella aquae.</title>
        <authorList>
            <person name="Kidane D.T."/>
            <person name="Mehari Y.T."/>
            <person name="Rice F.C."/>
            <person name="Arivett B.A."/>
            <person name="Farone A.L."/>
            <person name="Berk S.G."/>
            <person name="Farone M.B."/>
        </authorList>
    </citation>
    <scope>NUCLEOTIDE SEQUENCE</scope>
    <source>
        <strain evidence="3">CC99</strain>
    </source>
</reference>
<name>A0A0Q9Y9I0_9GAMM</name>
<dbReference type="RefSeq" id="WP_057625466.1">
    <property type="nucleotide sequence ID" value="NZ_LKHV02000001.1"/>
</dbReference>
<reference evidence="2" key="1">
    <citation type="submission" date="2015-09" db="EMBL/GenBank/DDBJ databases">
        <title>Draft Genome Sequences of Two Novel Amoeba-resistant Intranuclear Bacteria, Candidatus Berkiella cookevillensis and Candidatus Berkiella aquae.</title>
        <authorList>
            <person name="Mehari Y.T."/>
            <person name="Arivett B.A."/>
            <person name="Farone A.L."/>
            <person name="Gunderson J.H."/>
            <person name="Farone M.B."/>
        </authorList>
    </citation>
    <scope>NUCLEOTIDE SEQUENCE [LARGE SCALE GENOMIC DNA]</scope>
    <source>
        <strain evidence="2">CC99</strain>
    </source>
</reference>
<gene>
    <name evidence="3" type="ORF">CC99x_007630</name>
    <name evidence="2" type="ORF">CC99x_02376</name>
</gene>
<protein>
    <submittedName>
        <fullName evidence="2">Uncharacterized protein</fullName>
    </submittedName>
</protein>
<evidence type="ECO:0000313" key="2">
    <source>
        <dbReference type="EMBL" id="KRG17408.1"/>
    </source>
</evidence>
<dbReference type="OrthoDB" id="9797618at2"/>
<dbReference type="AlphaFoldDB" id="A0A0Q9Y9I0"/>
<accession>A0A0Q9Y9I0</accession>
<reference evidence="3" key="2">
    <citation type="journal article" date="2016" name="Genome Announc.">
        <title>Draft Genome Sequences of Two Novel Amoeba-Resistant Intranuclear Bacteria, 'Candidatus Berkiella cookevillensis' and 'Candidatus Berkiella aquae'.</title>
        <authorList>
            <person name="Mehari Y.T."/>
            <person name="Arivett B.A."/>
            <person name="Farone A.L."/>
            <person name="Gunderson J.H."/>
            <person name="Farone M.B."/>
        </authorList>
    </citation>
    <scope>NUCLEOTIDE SEQUENCE</scope>
    <source>
        <strain evidence="3">CC99</strain>
    </source>
</reference>
<proteinExistence type="predicted"/>
<dbReference type="Proteomes" id="UP000051494">
    <property type="component" value="Unassembled WGS sequence"/>
</dbReference>
<evidence type="ECO:0000313" key="3">
    <source>
        <dbReference type="EMBL" id="MCS5708773.1"/>
    </source>
</evidence>
<comment type="caution">
    <text evidence="2">The sequence shown here is derived from an EMBL/GenBank/DDBJ whole genome shotgun (WGS) entry which is preliminary data.</text>
</comment>
<keyword evidence="1" id="KW-1133">Transmembrane helix</keyword>
<feature type="transmembrane region" description="Helical" evidence="1">
    <location>
        <begin position="37"/>
        <end position="54"/>
    </location>
</feature>
<dbReference type="EMBL" id="LKHV01000017">
    <property type="protein sequence ID" value="KRG17408.1"/>
    <property type="molecule type" value="Genomic_DNA"/>
</dbReference>